<evidence type="ECO:0000313" key="2">
    <source>
        <dbReference type="Proteomes" id="UP001185331"/>
    </source>
</evidence>
<accession>A0AAE3XK30</accession>
<reference evidence="1" key="1">
    <citation type="submission" date="2023-07" db="EMBL/GenBank/DDBJ databases">
        <title>Sorghum-associated microbial communities from plants grown in Nebraska, USA.</title>
        <authorList>
            <person name="Schachtman D."/>
        </authorList>
    </citation>
    <scope>NUCLEOTIDE SEQUENCE</scope>
    <source>
        <strain evidence="1">BE330</strain>
    </source>
</reference>
<evidence type="ECO:0000313" key="1">
    <source>
        <dbReference type="EMBL" id="MDR6221053.1"/>
    </source>
</evidence>
<dbReference type="Proteomes" id="UP001185331">
    <property type="component" value="Unassembled WGS sequence"/>
</dbReference>
<protein>
    <submittedName>
        <fullName evidence="1">Uncharacterized protein</fullName>
    </submittedName>
</protein>
<dbReference type="AlphaFoldDB" id="A0AAE3XK30"/>
<dbReference type="RefSeq" id="WP_309858519.1">
    <property type="nucleotide sequence ID" value="NZ_JAVDQJ010000020.1"/>
</dbReference>
<proteinExistence type="predicted"/>
<name>A0AAE3XK30_9DEIO</name>
<organism evidence="1 2">
    <name type="scientific">Deinococcus soli</name>
    <name type="common">ex Cha et al. 2016</name>
    <dbReference type="NCBI Taxonomy" id="1309411"/>
    <lineage>
        <taxon>Bacteria</taxon>
        <taxon>Thermotogati</taxon>
        <taxon>Deinococcota</taxon>
        <taxon>Deinococci</taxon>
        <taxon>Deinococcales</taxon>
        <taxon>Deinococcaceae</taxon>
        <taxon>Deinococcus</taxon>
    </lineage>
</organism>
<dbReference type="EMBL" id="JAVDQK010000022">
    <property type="protein sequence ID" value="MDR6221053.1"/>
    <property type="molecule type" value="Genomic_DNA"/>
</dbReference>
<gene>
    <name evidence="1" type="ORF">J2Y00_004684</name>
</gene>
<sequence>MSWWEAFNEARSRAIDQRQAEVAAQAQSRQVEWHAQVNREVTPLRALLPEEPTFRALACEARPRMTALRRQAAAVLWSQVPEAIVPVGHGEAV</sequence>
<comment type="caution">
    <text evidence="1">The sequence shown here is derived from an EMBL/GenBank/DDBJ whole genome shotgun (WGS) entry which is preliminary data.</text>
</comment>